<dbReference type="WBParaSite" id="SSTP_0001120000.1">
    <property type="protein sequence ID" value="SSTP_0001120000.1"/>
    <property type="gene ID" value="SSTP_0001120000"/>
</dbReference>
<sequence length="285" mass="33228">MRILFFIKINEESTSIFGCLLSNRFLCAFFGLAQLTIIIISFYQHIFSYSKFKQIFRCHSNVSSNATIEEKFMAFDVIIFDFGLMHRILGTNECVANYLDGGYMRAMWCIEHSTALMIMFINITCLQKYVWLMWPALLMESSYALGMSILTMATAPKILEAVGGIVDKELALLLLYYLIGFILNWFFTLVMWHYYWHIEMTYSPPPPIQTRPKINRRSRASMSSHVVAVLRRTSKSNILSGQLTKKNNIEMNINNSKDDNENHPRVKYRKNKYMDYYSNNVGTHV</sequence>
<evidence type="ECO:0000313" key="3">
    <source>
        <dbReference type="WBParaSite" id="SSTP_0001120000.1"/>
    </source>
</evidence>
<organism evidence="3">
    <name type="scientific">Strongyloides stercoralis</name>
    <name type="common">Threadworm</name>
    <dbReference type="NCBI Taxonomy" id="6248"/>
    <lineage>
        <taxon>Eukaryota</taxon>
        <taxon>Metazoa</taxon>
        <taxon>Ecdysozoa</taxon>
        <taxon>Nematoda</taxon>
        <taxon>Chromadorea</taxon>
        <taxon>Rhabditida</taxon>
        <taxon>Tylenchina</taxon>
        <taxon>Panagrolaimomorpha</taxon>
        <taxon>Strongyloidoidea</taxon>
        <taxon>Strongyloididae</taxon>
        <taxon>Strongyloides</taxon>
    </lineage>
</organism>
<proteinExistence type="predicted"/>
<evidence type="ECO:0000256" key="1">
    <source>
        <dbReference type="SAM" id="Phobius"/>
    </source>
</evidence>
<dbReference type="WBParaSite" id="TCONS_00014643.p1">
    <property type="protein sequence ID" value="TCONS_00014643.p1"/>
    <property type="gene ID" value="XLOC_009857"/>
</dbReference>
<keyword evidence="1" id="KW-0472">Membrane</keyword>
<protein>
    <submittedName>
        <fullName evidence="3 4">Uncharacterized protein</fullName>
    </submittedName>
</protein>
<accession>A0A0K0EP13</accession>
<dbReference type="PANTHER" id="PTHR40288">
    <property type="entry name" value="PROTEIN CBG16535-RELATED"/>
    <property type="match status" value="1"/>
</dbReference>
<evidence type="ECO:0000313" key="4">
    <source>
        <dbReference type="WBParaSite" id="TCONS_00014643.p1"/>
    </source>
</evidence>
<feature type="transmembrane region" description="Helical" evidence="1">
    <location>
        <begin position="143"/>
        <end position="162"/>
    </location>
</feature>
<reference evidence="3" key="1">
    <citation type="submission" date="2015-08" db="UniProtKB">
        <authorList>
            <consortium name="WormBaseParasite"/>
        </authorList>
    </citation>
    <scope>IDENTIFICATION</scope>
</reference>
<dbReference type="Proteomes" id="UP000035681">
    <property type="component" value="Unplaced"/>
</dbReference>
<dbReference type="PANTHER" id="PTHR40288:SF1">
    <property type="entry name" value="EXPERA DOMAIN-CONTAINING PROTEIN"/>
    <property type="match status" value="1"/>
</dbReference>
<keyword evidence="2" id="KW-1185">Reference proteome</keyword>
<feature type="transmembrane region" description="Helical" evidence="1">
    <location>
        <begin position="174"/>
        <end position="196"/>
    </location>
</feature>
<keyword evidence="1" id="KW-0812">Transmembrane</keyword>
<keyword evidence="1" id="KW-1133">Transmembrane helix</keyword>
<evidence type="ECO:0000313" key="2">
    <source>
        <dbReference type="Proteomes" id="UP000035681"/>
    </source>
</evidence>
<feature type="transmembrane region" description="Helical" evidence="1">
    <location>
        <begin position="20"/>
        <end position="43"/>
    </location>
</feature>
<feature type="transmembrane region" description="Helical" evidence="1">
    <location>
        <begin position="114"/>
        <end position="131"/>
    </location>
</feature>
<dbReference type="AlphaFoldDB" id="A0A0K0EP13"/>
<name>A0A0K0EP13_STRER</name>